<dbReference type="AlphaFoldDB" id="A0A8K0CYM9"/>
<comment type="caution">
    <text evidence="1">The sequence shown here is derived from an EMBL/GenBank/DDBJ whole genome shotgun (WGS) entry which is preliminary data.</text>
</comment>
<accession>A0A8K0CYM9</accession>
<keyword evidence="2" id="KW-1185">Reference proteome</keyword>
<name>A0A8K0CYM9_IGNLU</name>
<organism evidence="1 2">
    <name type="scientific">Ignelater luminosus</name>
    <name type="common">Cucubano</name>
    <name type="synonym">Pyrophorus luminosus</name>
    <dbReference type="NCBI Taxonomy" id="2038154"/>
    <lineage>
        <taxon>Eukaryota</taxon>
        <taxon>Metazoa</taxon>
        <taxon>Ecdysozoa</taxon>
        <taxon>Arthropoda</taxon>
        <taxon>Hexapoda</taxon>
        <taxon>Insecta</taxon>
        <taxon>Pterygota</taxon>
        <taxon>Neoptera</taxon>
        <taxon>Endopterygota</taxon>
        <taxon>Coleoptera</taxon>
        <taxon>Polyphaga</taxon>
        <taxon>Elateriformia</taxon>
        <taxon>Elateroidea</taxon>
        <taxon>Elateridae</taxon>
        <taxon>Agrypninae</taxon>
        <taxon>Pyrophorini</taxon>
        <taxon>Ignelater</taxon>
    </lineage>
</organism>
<dbReference type="EMBL" id="VTPC01024354">
    <property type="protein sequence ID" value="KAF2891730.1"/>
    <property type="molecule type" value="Genomic_DNA"/>
</dbReference>
<dbReference type="OrthoDB" id="8050765at2759"/>
<protein>
    <submittedName>
        <fullName evidence="1">Uncharacterized protein</fullName>
    </submittedName>
</protein>
<evidence type="ECO:0000313" key="1">
    <source>
        <dbReference type="EMBL" id="KAF2891730.1"/>
    </source>
</evidence>
<evidence type="ECO:0000313" key="2">
    <source>
        <dbReference type="Proteomes" id="UP000801492"/>
    </source>
</evidence>
<proteinExistence type="predicted"/>
<gene>
    <name evidence="1" type="ORF">ILUMI_14442</name>
</gene>
<sequence>MPRSKRGTKRIISTEQAMKAAVQDILETHMSLKVARDKHNTLIDFSYDPKLDIHRLFSSEEKQELADYLKPVAHFHYGLTTYQTRKLAYDYAETNGKNLPI</sequence>
<dbReference type="Proteomes" id="UP000801492">
    <property type="component" value="Unassembled WGS sequence"/>
</dbReference>
<reference evidence="1" key="1">
    <citation type="submission" date="2019-08" db="EMBL/GenBank/DDBJ databases">
        <title>The genome of the North American firefly Photinus pyralis.</title>
        <authorList>
            <consortium name="Photinus pyralis genome working group"/>
            <person name="Fallon T.R."/>
            <person name="Sander Lower S.E."/>
            <person name="Weng J.-K."/>
        </authorList>
    </citation>
    <scope>NUCLEOTIDE SEQUENCE</scope>
    <source>
        <strain evidence="1">TRF0915ILg1</strain>
        <tissue evidence="1">Whole body</tissue>
    </source>
</reference>